<reference evidence="4" key="1">
    <citation type="journal article" date="2013" name="Proc. Natl. Acad. Sci. U.S.A.">
        <title>Improving the coverage of the cyanobacterial phylum using diversity-driven genome sequencing.</title>
        <authorList>
            <person name="Shih P.M."/>
            <person name="Wu D."/>
            <person name="Latifi A."/>
            <person name="Axen S.D."/>
            <person name="Fewer D.P."/>
            <person name="Talla E."/>
            <person name="Calteau A."/>
            <person name="Cai F."/>
            <person name="Tandeau de Marsac N."/>
            <person name="Rippka R."/>
            <person name="Herdman M."/>
            <person name="Sivonen K."/>
            <person name="Coursin T."/>
            <person name="Laurent T."/>
            <person name="Goodwin L."/>
            <person name="Nolan M."/>
            <person name="Davenport K.W."/>
            <person name="Han C.S."/>
            <person name="Rubin E.M."/>
            <person name="Eisen J.A."/>
            <person name="Woyke T."/>
            <person name="Gugger M."/>
            <person name="Kerfeld C.A."/>
        </authorList>
    </citation>
    <scope>NUCLEOTIDE SEQUENCE [LARGE SCALE GENOMIC DNA]</scope>
    <source>
        <strain evidence="4">ATCC 27147 / PCC 6307</strain>
    </source>
</reference>
<name>K9PAN2_CYAGP</name>
<dbReference type="AlphaFoldDB" id="K9PAN2"/>
<proteinExistence type="predicted"/>
<dbReference type="STRING" id="292564.Cyagr_2704"/>
<sequence length="194" mass="20459">MRSALVLIDLINDLIHPDGVMPTCAVEVQRRGVLAAANQALAGARARGWPTLLVKVGFRAGYPELPAHAPLLGRARELGALRLGQWGTEFHADLAVEPGDPVLVKHRLSPFHGTALATLLRAGGIERLLLGGVSTAWALQAAAREAHDRDFQVVLVEDACAAATPQEHDQSIGQLSRLSAVVRAADLAGLGDPC</sequence>
<dbReference type="Gene3D" id="3.40.50.850">
    <property type="entry name" value="Isochorismatase-like"/>
    <property type="match status" value="1"/>
</dbReference>
<dbReference type="InterPro" id="IPR050272">
    <property type="entry name" value="Isochorismatase-like_hydrls"/>
</dbReference>
<dbReference type="InterPro" id="IPR000868">
    <property type="entry name" value="Isochorismatase-like_dom"/>
</dbReference>
<organism evidence="3 4">
    <name type="scientific">Cyanobium gracile (strain ATCC 27147 / PCC 6307)</name>
    <dbReference type="NCBI Taxonomy" id="292564"/>
    <lineage>
        <taxon>Bacteria</taxon>
        <taxon>Bacillati</taxon>
        <taxon>Cyanobacteriota</taxon>
        <taxon>Cyanophyceae</taxon>
        <taxon>Synechococcales</taxon>
        <taxon>Prochlorococcaceae</taxon>
        <taxon>Cyanobium</taxon>
    </lineage>
</organism>
<dbReference type="EMBL" id="CP003495">
    <property type="protein sequence ID" value="AFY29796.1"/>
    <property type="molecule type" value="Genomic_DNA"/>
</dbReference>
<dbReference type="Proteomes" id="UP000010388">
    <property type="component" value="Chromosome"/>
</dbReference>
<accession>K9PAN2</accession>
<dbReference type="KEGG" id="cgc:Cyagr_2704"/>
<dbReference type="HOGENOM" id="CLU_068979_8_2_3"/>
<dbReference type="OrthoDB" id="257098at2"/>
<evidence type="ECO:0000256" key="1">
    <source>
        <dbReference type="ARBA" id="ARBA00022801"/>
    </source>
</evidence>
<feature type="domain" description="Isochorismatase-like" evidence="2">
    <location>
        <begin position="3"/>
        <end position="184"/>
    </location>
</feature>
<evidence type="ECO:0000313" key="4">
    <source>
        <dbReference type="Proteomes" id="UP000010388"/>
    </source>
</evidence>
<dbReference type="CDD" id="cd00431">
    <property type="entry name" value="cysteine_hydrolases"/>
    <property type="match status" value="1"/>
</dbReference>
<evidence type="ECO:0000259" key="2">
    <source>
        <dbReference type="Pfam" id="PF00857"/>
    </source>
</evidence>
<dbReference type="PANTHER" id="PTHR43540:SF1">
    <property type="entry name" value="ISOCHORISMATASE HYDROLASE"/>
    <property type="match status" value="1"/>
</dbReference>
<dbReference type="InterPro" id="IPR036380">
    <property type="entry name" value="Isochorismatase-like_sf"/>
</dbReference>
<evidence type="ECO:0000313" key="3">
    <source>
        <dbReference type="EMBL" id="AFY29796.1"/>
    </source>
</evidence>
<dbReference type="RefSeq" id="WP_015110231.1">
    <property type="nucleotide sequence ID" value="NC_019675.1"/>
</dbReference>
<dbReference type="SUPFAM" id="SSF52499">
    <property type="entry name" value="Isochorismatase-like hydrolases"/>
    <property type="match status" value="1"/>
</dbReference>
<dbReference type="PANTHER" id="PTHR43540">
    <property type="entry name" value="PEROXYUREIDOACRYLATE/UREIDOACRYLATE AMIDOHYDROLASE-RELATED"/>
    <property type="match status" value="1"/>
</dbReference>
<gene>
    <name evidence="3" type="ordered locus">Cyagr_2704</name>
</gene>
<protein>
    <submittedName>
        <fullName evidence="3">Nicotinamidase-like amidase</fullName>
    </submittedName>
</protein>
<dbReference type="GO" id="GO:0016787">
    <property type="term" value="F:hydrolase activity"/>
    <property type="evidence" value="ECO:0007669"/>
    <property type="project" value="UniProtKB-KW"/>
</dbReference>
<dbReference type="eggNOG" id="COG1335">
    <property type="taxonomic scope" value="Bacteria"/>
</dbReference>
<keyword evidence="1" id="KW-0378">Hydrolase</keyword>
<dbReference type="Pfam" id="PF00857">
    <property type="entry name" value="Isochorismatase"/>
    <property type="match status" value="1"/>
</dbReference>